<comment type="similarity">
    <text evidence="1">Belongs to the SMP-30/CGR1 family.</text>
</comment>
<protein>
    <submittedName>
        <fullName evidence="3">Xylono-1,4-lactonase</fullName>
    </submittedName>
</protein>
<evidence type="ECO:0000259" key="2">
    <source>
        <dbReference type="Pfam" id="PF08450"/>
    </source>
</evidence>
<proteinExistence type="inferred from homology"/>
<accession>A0ABU7U1J6</accession>
<dbReference type="PRINTS" id="PR01790">
    <property type="entry name" value="SMP30FAMILY"/>
</dbReference>
<dbReference type="InterPro" id="IPR011042">
    <property type="entry name" value="6-blade_b-propeller_TolB-like"/>
</dbReference>
<dbReference type="PANTHER" id="PTHR10907">
    <property type="entry name" value="REGUCALCIN"/>
    <property type="match status" value="1"/>
</dbReference>
<dbReference type="RefSeq" id="WP_394819606.1">
    <property type="nucleotide sequence ID" value="NZ_JAWJZY010000002.1"/>
</dbReference>
<dbReference type="SUPFAM" id="SSF63829">
    <property type="entry name" value="Calcium-dependent phosphotriesterase"/>
    <property type="match status" value="1"/>
</dbReference>
<dbReference type="Gene3D" id="2.120.10.30">
    <property type="entry name" value="TolB, C-terminal domain"/>
    <property type="match status" value="1"/>
</dbReference>
<dbReference type="EMBL" id="JAWJZY010000002">
    <property type="protein sequence ID" value="MEE8658717.1"/>
    <property type="molecule type" value="Genomic_DNA"/>
</dbReference>
<keyword evidence="4" id="KW-1185">Reference proteome</keyword>
<dbReference type="Proteomes" id="UP001312908">
    <property type="component" value="Unassembled WGS sequence"/>
</dbReference>
<reference evidence="3 4" key="1">
    <citation type="submission" date="2023-10" db="EMBL/GenBank/DDBJ databases">
        <title>Sorlinia euscelidii gen. nov., sp. nov., an acetic acid bacteria isolated from the gut of Euscelidius variegatus emitter.</title>
        <authorList>
            <person name="Michoud G."/>
            <person name="Marasco R."/>
            <person name="Seferji K."/>
            <person name="Gonella E."/>
            <person name="Garuglieri E."/>
            <person name="Alma A."/>
            <person name="Mapelli F."/>
            <person name="Borin S."/>
            <person name="Daffonchio D."/>
            <person name="Crotti E."/>
        </authorList>
    </citation>
    <scope>NUCLEOTIDE SEQUENCE [LARGE SCALE GENOMIC DNA]</scope>
    <source>
        <strain evidence="3 4">EV16P</strain>
    </source>
</reference>
<evidence type="ECO:0000313" key="3">
    <source>
        <dbReference type="EMBL" id="MEE8658717.1"/>
    </source>
</evidence>
<dbReference type="InterPro" id="IPR005511">
    <property type="entry name" value="SMP-30"/>
</dbReference>
<dbReference type="PANTHER" id="PTHR10907:SF47">
    <property type="entry name" value="REGUCALCIN"/>
    <property type="match status" value="1"/>
</dbReference>
<dbReference type="InterPro" id="IPR013658">
    <property type="entry name" value="SGL"/>
</dbReference>
<feature type="domain" description="SMP-30/Gluconolactonase/LRE-like region" evidence="2">
    <location>
        <begin position="20"/>
        <end position="265"/>
    </location>
</feature>
<dbReference type="Pfam" id="PF08450">
    <property type="entry name" value="SGL"/>
    <property type="match status" value="1"/>
</dbReference>
<comment type="caution">
    <text evidence="3">The sequence shown here is derived from an EMBL/GenBank/DDBJ whole genome shotgun (WGS) entry which is preliminary data.</text>
</comment>
<sequence length="302" mass="33025">MDSQLAVPQLQCSTALRTQLGEGPIWVAEREALYFVDIVNKNLHRLRPRHNALKTWATPLRPVFVVPTDMGSLLVGMEDGLYLFDETEGDFTCIQPIPMADGDHTRLNDACVDAEGRLWFGTMDEEEKEGKGILFCFKAVPGGYAVSQHDDDFIVTNGPSVTPDGRTLYVSDTPRGVIYRHNLSPDGTLSDKTVFAKFSDGEGGPDGVVCDADGNLWASSWGGGKIIVFRPDGSRRLELSLPSPNMTKVAFTGPKLSTVYATSARQNLSEETLAQYPEAGGLFSGETPFRGIETRLFRCLAV</sequence>
<gene>
    <name evidence="3" type="ORF">DOFOFD_06800</name>
</gene>
<evidence type="ECO:0000313" key="4">
    <source>
        <dbReference type="Proteomes" id="UP001312908"/>
    </source>
</evidence>
<evidence type="ECO:0000256" key="1">
    <source>
        <dbReference type="ARBA" id="ARBA00008853"/>
    </source>
</evidence>
<name>A0ABU7U1J6_9PROT</name>
<organism evidence="3 4">
    <name type="scientific">Sorlinia euscelidii</name>
    <dbReference type="NCBI Taxonomy" id="3081148"/>
    <lineage>
        <taxon>Bacteria</taxon>
        <taxon>Pseudomonadati</taxon>
        <taxon>Pseudomonadota</taxon>
        <taxon>Alphaproteobacteria</taxon>
        <taxon>Acetobacterales</taxon>
        <taxon>Acetobacteraceae</taxon>
        <taxon>Sorlinia</taxon>
    </lineage>
</organism>